<accession>A0A4Y3WS68</accession>
<dbReference type="Pfam" id="PF10604">
    <property type="entry name" value="Polyketide_cyc2"/>
    <property type="match status" value="1"/>
</dbReference>
<dbReference type="RefSeq" id="WP_170183893.1">
    <property type="nucleotide sequence ID" value="NZ_BAAARZ010000087.1"/>
</dbReference>
<name>A0A4Y3WS68_9PSEU</name>
<comment type="caution">
    <text evidence="1">The sequence shown here is derived from an EMBL/GenBank/DDBJ whole genome shotgun (WGS) entry which is preliminary data.</text>
</comment>
<dbReference type="SUPFAM" id="SSF55961">
    <property type="entry name" value="Bet v1-like"/>
    <property type="match status" value="1"/>
</dbReference>
<reference evidence="1 2" key="1">
    <citation type="submission" date="2019-06" db="EMBL/GenBank/DDBJ databases">
        <title>Whole genome shotgun sequence of Pseudonocardia hydrocarbonoxydans NBRC 14498.</title>
        <authorList>
            <person name="Hosoyama A."/>
            <person name="Uohara A."/>
            <person name="Ohji S."/>
            <person name="Ichikawa N."/>
        </authorList>
    </citation>
    <scope>NUCLEOTIDE SEQUENCE [LARGE SCALE GENOMIC DNA]</scope>
    <source>
        <strain evidence="1 2">NBRC 14498</strain>
    </source>
</reference>
<proteinExistence type="predicted"/>
<dbReference type="InterPro" id="IPR019587">
    <property type="entry name" value="Polyketide_cyclase/dehydratase"/>
</dbReference>
<evidence type="ECO:0000313" key="2">
    <source>
        <dbReference type="Proteomes" id="UP000320338"/>
    </source>
</evidence>
<protein>
    <recommendedName>
        <fullName evidence="3">Polyketide cyclase</fullName>
    </recommendedName>
</protein>
<dbReference type="Gene3D" id="3.30.530.20">
    <property type="match status" value="1"/>
</dbReference>
<dbReference type="EMBL" id="BJNG01000036">
    <property type="protein sequence ID" value="GEC21703.1"/>
    <property type="molecule type" value="Genomic_DNA"/>
</dbReference>
<evidence type="ECO:0008006" key="3">
    <source>
        <dbReference type="Google" id="ProtNLM"/>
    </source>
</evidence>
<dbReference type="AlphaFoldDB" id="A0A4Y3WS68"/>
<sequence>MSEDRSLQVSGTIDAPPEKAFALLADPGRHTELDGAGMLRGLDSGGPVTAVGDEFVMRMNQDGIGDYAMRSEVTDFEPGRRIAWAPSIHPPGSLAHIIGELDPSGHTYGWELEPTPEGGTRVTHTYDWSGVTDEGALALYPRVSEEQMAASIERLGEAAR</sequence>
<gene>
    <name evidence="1" type="ORF">PHY01_39860</name>
</gene>
<keyword evidence="2" id="KW-1185">Reference proteome</keyword>
<dbReference type="InterPro" id="IPR023393">
    <property type="entry name" value="START-like_dom_sf"/>
</dbReference>
<evidence type="ECO:0000313" key="1">
    <source>
        <dbReference type="EMBL" id="GEC21703.1"/>
    </source>
</evidence>
<dbReference type="Proteomes" id="UP000320338">
    <property type="component" value="Unassembled WGS sequence"/>
</dbReference>
<organism evidence="1 2">
    <name type="scientific">Pseudonocardia hydrocarbonoxydans</name>
    <dbReference type="NCBI Taxonomy" id="76726"/>
    <lineage>
        <taxon>Bacteria</taxon>
        <taxon>Bacillati</taxon>
        <taxon>Actinomycetota</taxon>
        <taxon>Actinomycetes</taxon>
        <taxon>Pseudonocardiales</taxon>
        <taxon>Pseudonocardiaceae</taxon>
        <taxon>Pseudonocardia</taxon>
    </lineage>
</organism>